<dbReference type="InterPro" id="IPR049079">
    <property type="entry name" value="Mov-10_helical"/>
</dbReference>
<dbReference type="GO" id="GO:0031047">
    <property type="term" value="P:regulatory ncRNA-mediated gene silencing"/>
    <property type="evidence" value="ECO:0007669"/>
    <property type="project" value="UniProtKB-KW"/>
</dbReference>
<dbReference type="Pfam" id="PF13087">
    <property type="entry name" value="AAA_12"/>
    <property type="match status" value="1"/>
</dbReference>
<dbReference type="AlphaFoldDB" id="A0A8D0A3G2"/>
<dbReference type="SUPFAM" id="SSF52540">
    <property type="entry name" value="P-loop containing nucleoside triphosphate hydrolases"/>
    <property type="match status" value="1"/>
</dbReference>
<feature type="domain" description="DNA2/NAM7 helicase helicase" evidence="12">
    <location>
        <begin position="233"/>
        <end position="315"/>
    </location>
</feature>
<feature type="domain" description="Helicase MOV-10 Ig-like" evidence="14">
    <location>
        <begin position="17"/>
        <end position="62"/>
    </location>
</feature>
<dbReference type="GeneTree" id="ENSGT00940000156024"/>
<dbReference type="EC" id="3.6.4.13" evidence="3"/>
<dbReference type="InterPro" id="IPR026122">
    <property type="entry name" value="MOV-10/SDE3_DEXXQ/H-box"/>
</dbReference>
<keyword evidence="4" id="KW-0963">Cytoplasm</keyword>
<proteinExistence type="inferred from homology"/>
<dbReference type="InterPro" id="IPR041677">
    <property type="entry name" value="DNA2/NAM7_AAA_11"/>
</dbReference>
<evidence type="ECO:0000256" key="8">
    <source>
        <dbReference type="ARBA" id="ARBA00022840"/>
    </source>
</evidence>
<dbReference type="Gene3D" id="3.40.50.300">
    <property type="entry name" value="P-loop containing nucleotide triphosphate hydrolases"/>
    <property type="match status" value="2"/>
</dbReference>
<dbReference type="InterPro" id="IPR047187">
    <property type="entry name" value="SF1_C_Upf1"/>
</dbReference>
<keyword evidence="5" id="KW-0547">Nucleotide-binding</keyword>
<evidence type="ECO:0000256" key="7">
    <source>
        <dbReference type="ARBA" id="ARBA00022806"/>
    </source>
</evidence>
<keyword evidence="17" id="KW-1185">Reference proteome</keyword>
<evidence type="ECO:0000256" key="6">
    <source>
        <dbReference type="ARBA" id="ARBA00022801"/>
    </source>
</evidence>
<keyword evidence="7" id="KW-0347">Helicase</keyword>
<keyword evidence="6" id="KW-0378">Hydrolase</keyword>
<dbReference type="GO" id="GO:0000932">
    <property type="term" value="C:P-body"/>
    <property type="evidence" value="ECO:0007669"/>
    <property type="project" value="UniProtKB-SubCell"/>
</dbReference>
<dbReference type="FunFam" id="3.40.50.300:FF:000608">
    <property type="entry name" value="Mov10 RISC complex RNA helicase"/>
    <property type="match status" value="1"/>
</dbReference>
<evidence type="ECO:0000256" key="10">
    <source>
        <dbReference type="ARBA" id="ARBA00023158"/>
    </source>
</evidence>
<evidence type="ECO:0000256" key="9">
    <source>
        <dbReference type="ARBA" id="ARBA00022884"/>
    </source>
</evidence>
<evidence type="ECO:0000256" key="1">
    <source>
        <dbReference type="ARBA" id="ARBA00004201"/>
    </source>
</evidence>
<protein>
    <recommendedName>
        <fullName evidence="3">RNA helicase</fullName>
        <ecNumber evidence="3">3.6.4.13</ecNumber>
    </recommendedName>
</protein>
<name>A0A8D0A3G2_SANLU</name>
<sequence length="694" mass="79602">MYLFIPNFITFLPPMLFLGESYKLKVHFDSEHAGFYEQLLVFQVESRQQSSDKFEIMRILEVIHWTSFSEEPLPTATTSVSDLQTMNWTPAKGYNKLLSCNTHVIYVSMLMKLVYEIIKELEKMPLNWGTYCRRFQTLLHVEELQLKTDIEKFNRNATMFRHKSNAFLLILQTDNCYCTRYRFNFYLGRMPLRIQHRAVQLAYTSRLKEVLFPTGRFSSHHSHLHRLIELGDNPEQQKAVQHIVAASAKPAPYLVFGPPGTGKTVTLVEAIKRIVEMQPSCNILVCTPSNSATDHLFEKILEGKIGEHEAYRLFALSCPVRNIPQNIKSCCNLNRKTNTLMMPPKEELMKYKIMATTLLTAGRLVTGGIPVDHYTYIFVDEAGQATETECIVPIAGLLKKKCQVVLAGDPKQLGAIITSRVAEKHGLGVSLLERLMNDISLYMSHETHGFNNRFVTKLLRNYRSHPAILKIPNELFYNGELQPYAHKEKCNSYCKWERLPKKGFPLIFHGVAGTDERDASSPSVYNMAEVEVLKEYLKTLVDHLKRKGVTKIQPREIGIIAPYRKQVEKIQNALKTDKDLMKINLENVGSVEQFQGKEFNVILVSTVRSNPKLTAHMQRFTIGFVDNEKRFNVAMTRARALLIVVGDPRVLKTDQIWNKFIYYCLQQGAYRGIIVSDAEEEESPLTNVHSPSLW</sequence>
<comment type="similarity">
    <text evidence="2">Belongs to the DNA2/NAM7 helicase family. SDE3 subfamily.</text>
</comment>
<evidence type="ECO:0000256" key="3">
    <source>
        <dbReference type="ARBA" id="ARBA00012552"/>
    </source>
</evidence>
<accession>A0A8D0A3G2</accession>
<dbReference type="InterPro" id="IPR041679">
    <property type="entry name" value="DNA2/NAM7-like_C"/>
</dbReference>
<dbReference type="GO" id="GO:0005524">
    <property type="term" value="F:ATP binding"/>
    <property type="evidence" value="ECO:0007669"/>
    <property type="project" value="UniProtKB-KW"/>
</dbReference>
<feature type="domain" description="Helicase MOV-10 helical" evidence="15">
    <location>
        <begin position="118"/>
        <end position="152"/>
    </location>
</feature>
<dbReference type="InterPro" id="IPR049077">
    <property type="entry name" value="MOV-10_Ig-like"/>
</dbReference>
<evidence type="ECO:0000313" key="16">
    <source>
        <dbReference type="Ensembl" id="ENSSLUP00000048690.1"/>
    </source>
</evidence>
<keyword evidence="8" id="KW-0067">ATP-binding</keyword>
<dbReference type="CDD" id="cd18808">
    <property type="entry name" value="SF1_C_Upf1"/>
    <property type="match status" value="1"/>
</dbReference>
<evidence type="ECO:0000259" key="15">
    <source>
        <dbReference type="Pfam" id="PF21635"/>
    </source>
</evidence>
<dbReference type="Proteomes" id="UP000694568">
    <property type="component" value="Unplaced"/>
</dbReference>
<evidence type="ECO:0000259" key="12">
    <source>
        <dbReference type="Pfam" id="PF13086"/>
    </source>
</evidence>
<dbReference type="PANTHER" id="PTHR45418">
    <property type="entry name" value="CANCER/TESTIS ANTIGEN 55"/>
    <property type="match status" value="1"/>
</dbReference>
<reference evidence="16" key="2">
    <citation type="submission" date="2025-09" db="UniProtKB">
        <authorList>
            <consortium name="Ensembl"/>
        </authorList>
    </citation>
    <scope>IDENTIFICATION</scope>
</reference>
<comment type="subcellular location">
    <subcellularLocation>
        <location evidence="1">Cytoplasm</location>
        <location evidence="1">P-body</location>
    </subcellularLocation>
</comment>
<evidence type="ECO:0000313" key="17">
    <source>
        <dbReference type="Proteomes" id="UP000694568"/>
    </source>
</evidence>
<dbReference type="Ensembl" id="ENSSLUT00000050153.1">
    <property type="protein sequence ID" value="ENSSLUP00000048690.1"/>
    <property type="gene ID" value="ENSSLUG00000021293.1"/>
</dbReference>
<evidence type="ECO:0000259" key="13">
    <source>
        <dbReference type="Pfam" id="PF13087"/>
    </source>
</evidence>
<dbReference type="GO" id="GO:0016787">
    <property type="term" value="F:hydrolase activity"/>
    <property type="evidence" value="ECO:0007669"/>
    <property type="project" value="UniProtKB-KW"/>
</dbReference>
<dbReference type="Pfam" id="PF13086">
    <property type="entry name" value="AAA_11"/>
    <property type="match status" value="2"/>
</dbReference>
<evidence type="ECO:0000256" key="2">
    <source>
        <dbReference type="ARBA" id="ARBA00005601"/>
    </source>
</evidence>
<evidence type="ECO:0000256" key="11">
    <source>
        <dbReference type="ARBA" id="ARBA00047984"/>
    </source>
</evidence>
<keyword evidence="10" id="KW-0943">RNA-mediated gene silencing</keyword>
<evidence type="ECO:0000256" key="4">
    <source>
        <dbReference type="ARBA" id="ARBA00022490"/>
    </source>
</evidence>
<dbReference type="InterPro" id="IPR027417">
    <property type="entry name" value="P-loop_NTPase"/>
</dbReference>
<reference evidence="16" key="1">
    <citation type="submission" date="2025-08" db="UniProtKB">
        <authorList>
            <consortium name="Ensembl"/>
        </authorList>
    </citation>
    <scope>IDENTIFICATION</scope>
</reference>
<dbReference type="GO" id="GO:0003723">
    <property type="term" value="F:RNA binding"/>
    <property type="evidence" value="ECO:0007669"/>
    <property type="project" value="UniProtKB-KW"/>
</dbReference>
<dbReference type="PANTHER" id="PTHR45418:SF1">
    <property type="entry name" value="CANCER_TESTIS ANTIGEN 55"/>
    <property type="match status" value="1"/>
</dbReference>
<organism evidence="16 17">
    <name type="scientific">Sander lucioperca</name>
    <name type="common">Pike-perch</name>
    <name type="synonym">Perca lucioperca</name>
    <dbReference type="NCBI Taxonomy" id="283035"/>
    <lineage>
        <taxon>Eukaryota</taxon>
        <taxon>Metazoa</taxon>
        <taxon>Chordata</taxon>
        <taxon>Craniata</taxon>
        <taxon>Vertebrata</taxon>
        <taxon>Euteleostomi</taxon>
        <taxon>Actinopterygii</taxon>
        <taxon>Neopterygii</taxon>
        <taxon>Teleostei</taxon>
        <taxon>Neoteleostei</taxon>
        <taxon>Acanthomorphata</taxon>
        <taxon>Eupercaria</taxon>
        <taxon>Perciformes</taxon>
        <taxon>Percoidei</taxon>
        <taxon>Percidae</taxon>
        <taxon>Luciopercinae</taxon>
        <taxon>Sander</taxon>
    </lineage>
</organism>
<keyword evidence="9" id="KW-0694">RNA-binding</keyword>
<evidence type="ECO:0000259" key="14">
    <source>
        <dbReference type="Pfam" id="PF21633"/>
    </source>
</evidence>
<dbReference type="Pfam" id="PF21635">
    <property type="entry name" value="Mov-10_helical"/>
    <property type="match status" value="1"/>
</dbReference>
<evidence type="ECO:0000256" key="5">
    <source>
        <dbReference type="ARBA" id="ARBA00022741"/>
    </source>
</evidence>
<dbReference type="CDD" id="cd18038">
    <property type="entry name" value="DEXXQc_Helz-like"/>
    <property type="match status" value="1"/>
</dbReference>
<comment type="catalytic activity">
    <reaction evidence="11">
        <text>ATP + H2O = ADP + phosphate + H(+)</text>
        <dbReference type="Rhea" id="RHEA:13065"/>
        <dbReference type="ChEBI" id="CHEBI:15377"/>
        <dbReference type="ChEBI" id="CHEBI:15378"/>
        <dbReference type="ChEBI" id="CHEBI:30616"/>
        <dbReference type="ChEBI" id="CHEBI:43474"/>
        <dbReference type="ChEBI" id="CHEBI:456216"/>
        <dbReference type="EC" id="3.6.4.13"/>
    </reaction>
</comment>
<feature type="domain" description="DNA2/NAM7 helicase helicase" evidence="12">
    <location>
        <begin position="341"/>
        <end position="419"/>
    </location>
</feature>
<dbReference type="GO" id="GO:0032574">
    <property type="term" value="F:5'-3' RNA helicase activity"/>
    <property type="evidence" value="ECO:0007669"/>
    <property type="project" value="InterPro"/>
</dbReference>
<feature type="domain" description="DNA2/NAM7 helicase-like C-terminal" evidence="13">
    <location>
        <begin position="429"/>
        <end position="648"/>
    </location>
</feature>
<dbReference type="Pfam" id="PF21633">
    <property type="entry name" value="MOV-10_Ig-like"/>
    <property type="match status" value="1"/>
</dbReference>